<reference evidence="1 2" key="1">
    <citation type="journal article" date="2022" name="bioRxiv">
        <title>The genome of the oomycete Peronosclerospora sorghi, a cosmopolitan pathogen of maize and sorghum, is inflated with dispersed pseudogenes.</title>
        <authorList>
            <person name="Fletcher K."/>
            <person name="Martin F."/>
            <person name="Isakeit T."/>
            <person name="Cavanaugh K."/>
            <person name="Magill C."/>
            <person name="Michelmore R."/>
        </authorList>
    </citation>
    <scope>NUCLEOTIDE SEQUENCE [LARGE SCALE GENOMIC DNA]</scope>
    <source>
        <strain evidence="1">P6</strain>
    </source>
</reference>
<dbReference type="EMBL" id="CM047591">
    <property type="protein sequence ID" value="KAI9918631.1"/>
    <property type="molecule type" value="Genomic_DNA"/>
</dbReference>
<comment type="caution">
    <text evidence="1">The sequence shown here is derived from an EMBL/GenBank/DDBJ whole genome shotgun (WGS) entry which is preliminary data.</text>
</comment>
<name>A0ACC0WKS6_9STRA</name>
<keyword evidence="2" id="KW-1185">Reference proteome</keyword>
<gene>
    <name evidence="1" type="ORF">PsorP6_011861</name>
</gene>
<evidence type="ECO:0000313" key="2">
    <source>
        <dbReference type="Proteomes" id="UP001163321"/>
    </source>
</evidence>
<protein>
    <submittedName>
        <fullName evidence="1">Uncharacterized protein</fullName>
    </submittedName>
</protein>
<evidence type="ECO:0000313" key="1">
    <source>
        <dbReference type="EMBL" id="KAI9918631.1"/>
    </source>
</evidence>
<sequence length="490" mass="55673">MGGVLLSERERLDLIQQGDNIFLEAQERLYDAKTLGASSDSCVTLLETYTVYGSLPHVTDVYLHDEIKMMLEFSESRELMVLKHQTRARPRDRTSLRWSLLAPPSYLLAKAQDFCFLEIMKPFATTQGRRGWAKCAHSISHKVSPPLLQLDGMEVNRGELWYSGLFFEETEQPGVLRATVFYNLKRDHATPLLLTRILKAQAKRMIELLNHYLKMSTTMLKSRELSLTSALQLQAERRCGACANQLSIWKLKGKCVLCGSLMCEKCHDIVARNFKVQGVARGQVVCLSCAHRRGAKIALEVEKRQEEDDDMEASDCSIWMIPTRSMVQLDGRYRSVSSFSSQAQLKSKAERQQTGERATSEQQKLVRLPSTPARSVEFHPQVTFYLPTDRMERQRRRRHSHFASFGAPLHSDVADAILVRRPSRQTGNSKLSTRAQPTSRRYTTASLGPRRETAWTRCYTLDGTSDASQLSSMGYSKEPPCDISYLASFK</sequence>
<accession>A0ACC0WKS6</accession>
<proteinExistence type="predicted"/>
<organism evidence="1 2">
    <name type="scientific">Peronosclerospora sorghi</name>
    <dbReference type="NCBI Taxonomy" id="230839"/>
    <lineage>
        <taxon>Eukaryota</taxon>
        <taxon>Sar</taxon>
        <taxon>Stramenopiles</taxon>
        <taxon>Oomycota</taxon>
        <taxon>Peronosporomycetes</taxon>
        <taxon>Peronosporales</taxon>
        <taxon>Peronosporaceae</taxon>
        <taxon>Peronosclerospora</taxon>
    </lineage>
</organism>
<dbReference type="Proteomes" id="UP001163321">
    <property type="component" value="Chromosome 12"/>
</dbReference>